<dbReference type="InterPro" id="IPR052514">
    <property type="entry name" value="SAM-dependent_MTase"/>
</dbReference>
<name>A0A1H6FB71_9GAMM</name>
<dbReference type="AlphaFoldDB" id="A0A1H6FB71"/>
<dbReference type="EMBL" id="FMSV02000454">
    <property type="protein sequence ID" value="SEH06264.1"/>
    <property type="molecule type" value="Genomic_DNA"/>
</dbReference>
<dbReference type="OrthoDB" id="9814604at2"/>
<feature type="domain" description="Methyltransferase FkbM" evidence="1">
    <location>
        <begin position="415"/>
        <end position="575"/>
    </location>
</feature>
<dbReference type="PANTHER" id="PTHR34203:SF15">
    <property type="entry name" value="SLL1173 PROTEIN"/>
    <property type="match status" value="1"/>
</dbReference>
<dbReference type="InterPro" id="IPR029063">
    <property type="entry name" value="SAM-dependent_MTases_sf"/>
</dbReference>
<evidence type="ECO:0000313" key="2">
    <source>
        <dbReference type="EMBL" id="SEH06264.1"/>
    </source>
</evidence>
<dbReference type="Pfam" id="PF05050">
    <property type="entry name" value="Methyltransf_21"/>
    <property type="match status" value="1"/>
</dbReference>
<reference evidence="2 3" key="1">
    <citation type="submission" date="2016-10" db="EMBL/GenBank/DDBJ databases">
        <authorList>
            <person name="de Groot N.N."/>
        </authorList>
    </citation>
    <scope>NUCLEOTIDE SEQUENCE [LARGE SCALE GENOMIC DNA]</scope>
    <source>
        <strain evidence="2">MBHS1</strain>
    </source>
</reference>
<accession>A0A1H6FB71</accession>
<dbReference type="NCBIfam" id="TIGR01444">
    <property type="entry name" value="fkbM_fam"/>
    <property type="match status" value="1"/>
</dbReference>
<dbReference type="Gene3D" id="3.40.50.150">
    <property type="entry name" value="Vaccinia Virus protein VP39"/>
    <property type="match status" value="1"/>
</dbReference>
<dbReference type="Proteomes" id="UP000236724">
    <property type="component" value="Unassembled WGS sequence"/>
</dbReference>
<protein>
    <recommendedName>
        <fullName evidence="1">Methyltransferase FkbM domain-containing protein</fullName>
    </recommendedName>
</protein>
<evidence type="ECO:0000259" key="1">
    <source>
        <dbReference type="Pfam" id="PF05050"/>
    </source>
</evidence>
<sequence length="622" mass="70531">MTTETDKTSSTALAAQTISVSPQATSVTYDEYLLERSKTQWQFGDWESLAQLDIKNLESHPDRAALTLFAATGLFQVGDNEKAKRCIVLAQEWGCSKQQVLYLLVSGVYNNLGRIAAFKEEQTEAEKLFKNAIFTGIPGEVQKLLVNSRIAEQLKQVQPLIISNFYSDASYTGVFYLPITLPNEVKKLIPFNTKYPEYIQIKGDELHFSTPDNKPVYLCSNKDGDFSSLPTVNQFHLNASADYLVYGKIFHIKNRSQVWGIEYDENRRISDSNSRVNSYDFFSFKVKTNGRHASYCILIRVVGNGCINIKKSFIKIIMRRNSVLSPLLRLMKLEDKTIYDYKLPNVQDLLDSEGDTNTNICLDYVQAKYLDNYFYFVHIKNDYIPSRISETKTFYEVNYLELLALLYQPGKIVIDGGANIGNHSIFFAGVLGANVIAFEPQPQNNFLLSINTSLNCLDDFIEIKKLAIGNKKGELTLCMAVPNNYGSFTSDASLVQQNKGAIPPKFKIPITSLDNEIFDVADKVSIIKLDLEGMELLALNGATNIIRQSKPVIAIECFKKVEFEKIKNFLSDFNYFVVDSANATPTFIFLSQDSPEHLKKLHFYLERKSIDNFKKNKSFNNE</sequence>
<organism evidence="2 3">
    <name type="scientific">Candidatus Venteria ishoeyi</name>
    <dbReference type="NCBI Taxonomy" id="1899563"/>
    <lineage>
        <taxon>Bacteria</taxon>
        <taxon>Pseudomonadati</taxon>
        <taxon>Pseudomonadota</taxon>
        <taxon>Gammaproteobacteria</taxon>
        <taxon>Thiotrichales</taxon>
        <taxon>Thiotrichaceae</taxon>
        <taxon>Venteria</taxon>
    </lineage>
</organism>
<dbReference type="InterPro" id="IPR006342">
    <property type="entry name" value="FkbM_mtfrase"/>
</dbReference>
<keyword evidence="3" id="KW-1185">Reference proteome</keyword>
<dbReference type="RefSeq" id="WP_103920073.1">
    <property type="nucleotide sequence ID" value="NZ_FMSV02000454.1"/>
</dbReference>
<dbReference type="SUPFAM" id="SSF53335">
    <property type="entry name" value="S-adenosyl-L-methionine-dependent methyltransferases"/>
    <property type="match status" value="1"/>
</dbReference>
<proteinExistence type="predicted"/>
<evidence type="ECO:0000313" key="3">
    <source>
        <dbReference type="Proteomes" id="UP000236724"/>
    </source>
</evidence>
<dbReference type="SUPFAM" id="SSF81901">
    <property type="entry name" value="HCP-like"/>
    <property type="match status" value="1"/>
</dbReference>
<gene>
    <name evidence="2" type="ORF">MBHS_02119</name>
</gene>
<dbReference type="PANTHER" id="PTHR34203">
    <property type="entry name" value="METHYLTRANSFERASE, FKBM FAMILY PROTEIN"/>
    <property type="match status" value="1"/>
</dbReference>